<gene>
    <name evidence="1" type="ORF">CVIRNUC_009504</name>
</gene>
<organism evidence="1 2">
    <name type="scientific">Coccomyxa viridis</name>
    <dbReference type="NCBI Taxonomy" id="1274662"/>
    <lineage>
        <taxon>Eukaryota</taxon>
        <taxon>Viridiplantae</taxon>
        <taxon>Chlorophyta</taxon>
        <taxon>core chlorophytes</taxon>
        <taxon>Trebouxiophyceae</taxon>
        <taxon>Trebouxiophyceae incertae sedis</taxon>
        <taxon>Coccomyxaceae</taxon>
        <taxon>Coccomyxa</taxon>
    </lineage>
</organism>
<dbReference type="AlphaFoldDB" id="A0AAV1II22"/>
<dbReference type="EMBL" id="CAUYUE010000014">
    <property type="protein sequence ID" value="CAK0786291.1"/>
    <property type="molecule type" value="Genomic_DNA"/>
</dbReference>
<protein>
    <submittedName>
        <fullName evidence="1">Uncharacterized protein</fullName>
    </submittedName>
</protein>
<reference evidence="1 2" key="1">
    <citation type="submission" date="2023-10" db="EMBL/GenBank/DDBJ databases">
        <authorList>
            <person name="Maclean D."/>
            <person name="Macfadyen A."/>
        </authorList>
    </citation>
    <scope>NUCLEOTIDE SEQUENCE [LARGE SCALE GENOMIC DNA]</scope>
</reference>
<comment type="caution">
    <text evidence="1">The sequence shown here is derived from an EMBL/GenBank/DDBJ whole genome shotgun (WGS) entry which is preliminary data.</text>
</comment>
<proteinExistence type="predicted"/>
<name>A0AAV1II22_9CHLO</name>
<keyword evidence="2" id="KW-1185">Reference proteome</keyword>
<accession>A0AAV1II22</accession>
<dbReference type="Proteomes" id="UP001314263">
    <property type="component" value="Unassembled WGS sequence"/>
</dbReference>
<sequence length="99" mass="9739">MHTSVRLTPSSGVSMRTQVLQAYTASRAVPAVVTTTPVLPAIALPPVAVATVTPLATPLPTATPVPAATPAAAVPNVTAAAGPAVLPSAVNGQYSRPPP</sequence>
<evidence type="ECO:0000313" key="2">
    <source>
        <dbReference type="Proteomes" id="UP001314263"/>
    </source>
</evidence>
<evidence type="ECO:0000313" key="1">
    <source>
        <dbReference type="EMBL" id="CAK0786291.1"/>
    </source>
</evidence>